<comment type="caution">
    <text evidence="1">The sequence shown here is derived from an EMBL/GenBank/DDBJ whole genome shotgun (WGS) entry which is preliminary data.</text>
</comment>
<protein>
    <submittedName>
        <fullName evidence="1">Uncharacterized protein</fullName>
    </submittedName>
</protein>
<dbReference type="GeneID" id="63803242"/>
<dbReference type="AlphaFoldDB" id="A0A1Y1WHU5"/>
<evidence type="ECO:0000313" key="1">
    <source>
        <dbReference type="EMBL" id="ORX73140.1"/>
    </source>
</evidence>
<accession>A0A1Y1WHU5</accession>
<organism evidence="1 2">
    <name type="scientific">Linderina pennispora</name>
    <dbReference type="NCBI Taxonomy" id="61395"/>
    <lineage>
        <taxon>Eukaryota</taxon>
        <taxon>Fungi</taxon>
        <taxon>Fungi incertae sedis</taxon>
        <taxon>Zoopagomycota</taxon>
        <taxon>Kickxellomycotina</taxon>
        <taxon>Kickxellomycetes</taxon>
        <taxon>Kickxellales</taxon>
        <taxon>Kickxellaceae</taxon>
        <taxon>Linderina</taxon>
    </lineage>
</organism>
<proteinExistence type="predicted"/>
<feature type="non-terminal residue" evidence="1">
    <location>
        <position position="429"/>
    </location>
</feature>
<reference evidence="1 2" key="1">
    <citation type="submission" date="2016-07" db="EMBL/GenBank/DDBJ databases">
        <title>Pervasive Adenine N6-methylation of Active Genes in Fungi.</title>
        <authorList>
            <consortium name="DOE Joint Genome Institute"/>
            <person name="Mondo S.J."/>
            <person name="Dannebaum R.O."/>
            <person name="Kuo R.C."/>
            <person name="Labutti K."/>
            <person name="Haridas S."/>
            <person name="Kuo A."/>
            <person name="Salamov A."/>
            <person name="Ahrendt S.R."/>
            <person name="Lipzen A."/>
            <person name="Sullivan W."/>
            <person name="Andreopoulos W.B."/>
            <person name="Clum A."/>
            <person name="Lindquist E."/>
            <person name="Daum C."/>
            <person name="Ramamoorthy G.K."/>
            <person name="Gryganskyi A."/>
            <person name="Culley D."/>
            <person name="Magnuson J.K."/>
            <person name="James T.Y."/>
            <person name="O'Malley M.A."/>
            <person name="Stajich J.E."/>
            <person name="Spatafora J.W."/>
            <person name="Visel A."/>
            <person name="Grigoriev I.V."/>
        </authorList>
    </citation>
    <scope>NUCLEOTIDE SEQUENCE [LARGE SCALE GENOMIC DNA]</scope>
    <source>
        <strain evidence="1 2">ATCC 12442</strain>
    </source>
</reference>
<sequence length="429" mass="48582">MDETKWDVGKALPVVRVCLKRRGLGNMMIEIVLIFIQIGNYLVAEHGSDQNRAAFLSNKYFRFVSGWSNRFAFNSFVISPQLTGDCGVGSFSTSLVGQEPIAARHLTTNSAQDQESIGWTFNYSDVLRHNGRLVGDKLIINWGQLTTVPDALGNAIVELKRRFSPSFHTLMIILGSDVLQMYPREPFDDMDFPERMAKVLTNVSGDFRNIVMYVDRGSPYFTRFPLGKFIEHHSRELEGLHIHSELMMTVAGGEKQFTIYPRVMSLSTDKYRLGSINVDRLEILKLSITGTLQLWSLFRNTFTADGLQFTKLTDLELNFNGAVLDSVDEYLINYNKFIRDKAQAKLIETGGAKRDFDESDKASMERSLKYQYPHPTDGRKAYLPNIKSAKVVSYRGSIVNLPVVLGRNQKWVVSNPYEDKSLADATLVL</sequence>
<name>A0A1Y1WHU5_9FUNG</name>
<dbReference type="Proteomes" id="UP000193922">
    <property type="component" value="Unassembled WGS sequence"/>
</dbReference>
<dbReference type="RefSeq" id="XP_040746480.1">
    <property type="nucleotide sequence ID" value="XM_040886594.1"/>
</dbReference>
<evidence type="ECO:0000313" key="2">
    <source>
        <dbReference type="Proteomes" id="UP000193922"/>
    </source>
</evidence>
<gene>
    <name evidence="1" type="ORF">DL89DRAFT_265275</name>
</gene>
<dbReference type="EMBL" id="MCFD01000002">
    <property type="protein sequence ID" value="ORX73140.1"/>
    <property type="molecule type" value="Genomic_DNA"/>
</dbReference>
<keyword evidence="2" id="KW-1185">Reference proteome</keyword>